<evidence type="ECO:0000256" key="8">
    <source>
        <dbReference type="ARBA" id="ARBA00023326"/>
    </source>
</evidence>
<evidence type="ECO:0000313" key="10">
    <source>
        <dbReference type="EMBL" id="KAF2827954.1"/>
    </source>
</evidence>
<comment type="function">
    <text evidence="9">Esterase involved in the hydrolysis of xylan, a major structural heterogeneous polysaccharide found in plant biomass representing the second most abundant polysaccharide in the biosphere, after cellulose.</text>
</comment>
<evidence type="ECO:0000256" key="7">
    <source>
        <dbReference type="ARBA" id="ARBA00023277"/>
    </source>
</evidence>
<name>A0A6A7A548_9PLEO</name>
<keyword evidence="5 9" id="KW-0378">Hydrolase</keyword>
<evidence type="ECO:0000256" key="6">
    <source>
        <dbReference type="ARBA" id="ARBA00023180"/>
    </source>
</evidence>
<dbReference type="InterPro" id="IPR050955">
    <property type="entry name" value="Plant_Biomass_Hydrol_Est"/>
</dbReference>
<dbReference type="EMBL" id="MU006223">
    <property type="protein sequence ID" value="KAF2827954.1"/>
    <property type="molecule type" value="Genomic_DNA"/>
</dbReference>
<dbReference type="OrthoDB" id="2425929at2759"/>
<accession>A0A6A7A548</accession>
<keyword evidence="3 9" id="KW-0964">Secreted</keyword>
<dbReference type="InterPro" id="IPR010126">
    <property type="entry name" value="Esterase_phb"/>
</dbReference>
<dbReference type="SUPFAM" id="SSF53474">
    <property type="entry name" value="alpha/beta-Hydrolases"/>
    <property type="match status" value="2"/>
</dbReference>
<sequence>MYHSAFLLSGLVAISATADAALTRVTDFGTNPSNLQMNIYVPTKVATKPAIIVAMHGCGGTGEQYAQGTKYNSLSDTKGFITIFPSTKKDSNCWEVNTVKGLSRDAGGDNQGLVSMIKYTIQKYSADPTKVFATGSSSGCMMTNVLMATYPDVIAAGSCYSGVAAGCLAGSPGASPGSADPKCANGQNIKTQDQWVAQAKAMYPGYNGTYPRMATWHGTADTLVKIPNLGEQLKEWSGLHGVTFTKNVTNTPQSGYTQMVYGDGTKLVGYSAQGVGHTVPVHEAEDLKWFDL</sequence>
<reference evidence="10" key="1">
    <citation type="journal article" date="2020" name="Stud. Mycol.">
        <title>101 Dothideomycetes genomes: a test case for predicting lifestyles and emergence of pathogens.</title>
        <authorList>
            <person name="Haridas S."/>
            <person name="Albert R."/>
            <person name="Binder M."/>
            <person name="Bloem J."/>
            <person name="Labutti K."/>
            <person name="Salamov A."/>
            <person name="Andreopoulos B."/>
            <person name="Baker S."/>
            <person name="Barry K."/>
            <person name="Bills G."/>
            <person name="Bluhm B."/>
            <person name="Cannon C."/>
            <person name="Castanera R."/>
            <person name="Culley D."/>
            <person name="Daum C."/>
            <person name="Ezra D."/>
            <person name="Gonzalez J."/>
            <person name="Henrissat B."/>
            <person name="Kuo A."/>
            <person name="Liang C."/>
            <person name="Lipzen A."/>
            <person name="Lutzoni F."/>
            <person name="Magnuson J."/>
            <person name="Mondo S."/>
            <person name="Nolan M."/>
            <person name="Ohm R."/>
            <person name="Pangilinan J."/>
            <person name="Park H.-J."/>
            <person name="Ramirez L."/>
            <person name="Alfaro M."/>
            <person name="Sun H."/>
            <person name="Tritt A."/>
            <person name="Yoshinaga Y."/>
            <person name="Zwiers L.-H."/>
            <person name="Turgeon B."/>
            <person name="Goodwin S."/>
            <person name="Spatafora J."/>
            <person name="Crous P."/>
            <person name="Grigoriev I."/>
        </authorList>
    </citation>
    <scope>NUCLEOTIDE SEQUENCE</scope>
    <source>
        <strain evidence="10">CBS 113818</strain>
    </source>
</reference>
<evidence type="ECO:0000313" key="11">
    <source>
        <dbReference type="Proteomes" id="UP000799424"/>
    </source>
</evidence>
<dbReference type="NCBIfam" id="TIGR01840">
    <property type="entry name" value="esterase_phb"/>
    <property type="match status" value="1"/>
</dbReference>
<evidence type="ECO:0000256" key="2">
    <source>
        <dbReference type="ARBA" id="ARBA00022487"/>
    </source>
</evidence>
<dbReference type="AlphaFoldDB" id="A0A6A7A548"/>
<dbReference type="PANTHER" id="PTHR43037">
    <property type="entry name" value="UNNAMED PRODUCT-RELATED"/>
    <property type="match status" value="1"/>
</dbReference>
<dbReference type="EC" id="3.1.1.-" evidence="9"/>
<evidence type="ECO:0000256" key="1">
    <source>
        <dbReference type="ARBA" id="ARBA00004613"/>
    </source>
</evidence>
<dbReference type="Proteomes" id="UP000799424">
    <property type="component" value="Unassembled WGS sequence"/>
</dbReference>
<dbReference type="Gene3D" id="3.40.50.1820">
    <property type="entry name" value="alpha/beta hydrolase"/>
    <property type="match status" value="1"/>
</dbReference>
<keyword evidence="4 9" id="KW-0732">Signal</keyword>
<dbReference type="InterPro" id="IPR029058">
    <property type="entry name" value="AB_hydrolase_fold"/>
</dbReference>
<dbReference type="GO" id="GO:0045493">
    <property type="term" value="P:xylan catabolic process"/>
    <property type="evidence" value="ECO:0007669"/>
    <property type="project" value="UniProtKB-UniRule"/>
</dbReference>
<keyword evidence="11" id="KW-1185">Reference proteome</keyword>
<dbReference type="GO" id="GO:0052689">
    <property type="term" value="F:carboxylic ester hydrolase activity"/>
    <property type="evidence" value="ECO:0007669"/>
    <property type="project" value="UniProtKB-KW"/>
</dbReference>
<evidence type="ECO:0000256" key="5">
    <source>
        <dbReference type="ARBA" id="ARBA00022801"/>
    </source>
</evidence>
<evidence type="ECO:0000256" key="9">
    <source>
        <dbReference type="RuleBase" id="RU367147"/>
    </source>
</evidence>
<evidence type="ECO:0000256" key="3">
    <source>
        <dbReference type="ARBA" id="ARBA00022525"/>
    </source>
</evidence>
<feature type="chain" id="PRO_5029037108" description="Carboxylic ester hydrolase" evidence="9">
    <location>
        <begin position="21"/>
        <end position="292"/>
    </location>
</feature>
<keyword evidence="2 9" id="KW-0719">Serine esterase</keyword>
<comment type="similarity">
    <text evidence="9">Belongs to the carbohydrate esterase 1 (CE1) family.</text>
</comment>
<dbReference type="PANTHER" id="PTHR43037:SF3">
    <property type="entry name" value="FERULOYL ESTERASE B"/>
    <property type="match status" value="1"/>
</dbReference>
<protein>
    <recommendedName>
        <fullName evidence="9">Carboxylic ester hydrolase</fullName>
        <ecNumber evidence="9">3.1.1.-</ecNumber>
    </recommendedName>
</protein>
<comment type="subcellular location">
    <subcellularLocation>
        <location evidence="1 9">Secreted</location>
    </subcellularLocation>
</comment>
<keyword evidence="8 9" id="KW-0624">Polysaccharide degradation</keyword>
<evidence type="ECO:0000256" key="4">
    <source>
        <dbReference type="ARBA" id="ARBA00022729"/>
    </source>
</evidence>
<feature type="signal peptide" evidence="9">
    <location>
        <begin position="1"/>
        <end position="20"/>
    </location>
</feature>
<keyword evidence="6" id="KW-0325">Glycoprotein</keyword>
<dbReference type="GO" id="GO:0005576">
    <property type="term" value="C:extracellular region"/>
    <property type="evidence" value="ECO:0007669"/>
    <property type="project" value="UniProtKB-SubCell"/>
</dbReference>
<dbReference type="Pfam" id="PF10503">
    <property type="entry name" value="Esterase_PHB"/>
    <property type="match status" value="1"/>
</dbReference>
<proteinExistence type="inferred from homology"/>
<keyword evidence="7 9" id="KW-0119">Carbohydrate metabolism</keyword>
<organism evidence="10 11">
    <name type="scientific">Ophiobolus disseminans</name>
    <dbReference type="NCBI Taxonomy" id="1469910"/>
    <lineage>
        <taxon>Eukaryota</taxon>
        <taxon>Fungi</taxon>
        <taxon>Dikarya</taxon>
        <taxon>Ascomycota</taxon>
        <taxon>Pezizomycotina</taxon>
        <taxon>Dothideomycetes</taxon>
        <taxon>Pleosporomycetidae</taxon>
        <taxon>Pleosporales</taxon>
        <taxon>Pleosporineae</taxon>
        <taxon>Phaeosphaeriaceae</taxon>
        <taxon>Ophiobolus</taxon>
    </lineage>
</organism>
<gene>
    <name evidence="10" type="ORF">CC86DRAFT_438835</name>
</gene>